<keyword evidence="4" id="KW-1185">Reference proteome</keyword>
<feature type="region of interest" description="Disordered" evidence="2">
    <location>
        <begin position="33"/>
        <end position="56"/>
    </location>
</feature>
<dbReference type="AlphaFoldDB" id="A0A9P8TML9"/>
<gene>
    <name evidence="3" type="ORF">WICPIJ_004730</name>
</gene>
<dbReference type="EMBL" id="JAEUBG010002635">
    <property type="protein sequence ID" value="KAH3684290.1"/>
    <property type="molecule type" value="Genomic_DNA"/>
</dbReference>
<feature type="coiled-coil region" evidence="1">
    <location>
        <begin position="96"/>
        <end position="123"/>
    </location>
</feature>
<dbReference type="OrthoDB" id="5223508at2759"/>
<evidence type="ECO:0000256" key="2">
    <source>
        <dbReference type="SAM" id="MobiDB-lite"/>
    </source>
</evidence>
<evidence type="ECO:0000313" key="4">
    <source>
        <dbReference type="Proteomes" id="UP000774326"/>
    </source>
</evidence>
<dbReference type="CDD" id="cd23703">
    <property type="entry name" value="mS26_PET12"/>
    <property type="match status" value="1"/>
</dbReference>
<sequence length="280" mass="31642">MGKGAAKFGFKSGTLPAVRDIFKKPIKPVIRPANPNVGYSEGIKEPKGVQRQQPSPEIKTVQQLIKDSAKQPKVIPNLAKLNEHQREKISKATLRREYFQNSLKNEESRLEKLAQKKAQALESSSKKEHDDLFRTTESTELALPTIDKYLQGPIMRQRTAQEQDLLQAKRAANRMNHELIGQTNKASKLLALYYSTKEFILTEEELEQRINDAFAGKSPHHSVKETNATLITDALFNTVNAHPGLQQIEDGINGRDLLFKEQLKKLAEVERIEKEKALGI</sequence>
<protein>
    <recommendedName>
        <fullName evidence="5">37S ribosomal protein PET123, mitochondrial</fullName>
    </recommendedName>
</protein>
<name>A0A9P8TML9_WICPI</name>
<reference evidence="3" key="2">
    <citation type="submission" date="2021-01" db="EMBL/GenBank/DDBJ databases">
        <authorList>
            <person name="Schikora-Tamarit M.A."/>
        </authorList>
    </citation>
    <scope>NUCLEOTIDE SEQUENCE</scope>
    <source>
        <strain evidence="3">CBS2887</strain>
    </source>
</reference>
<accession>A0A9P8TML9</accession>
<organism evidence="3 4">
    <name type="scientific">Wickerhamomyces pijperi</name>
    <name type="common">Yeast</name>
    <name type="synonym">Pichia pijperi</name>
    <dbReference type="NCBI Taxonomy" id="599730"/>
    <lineage>
        <taxon>Eukaryota</taxon>
        <taxon>Fungi</taxon>
        <taxon>Dikarya</taxon>
        <taxon>Ascomycota</taxon>
        <taxon>Saccharomycotina</taxon>
        <taxon>Saccharomycetes</taxon>
        <taxon>Phaffomycetales</taxon>
        <taxon>Wickerhamomycetaceae</taxon>
        <taxon>Wickerhamomyces</taxon>
    </lineage>
</organism>
<dbReference type="Proteomes" id="UP000774326">
    <property type="component" value="Unassembled WGS sequence"/>
</dbReference>
<dbReference type="Pfam" id="PF26163">
    <property type="entry name" value="mS26"/>
    <property type="match status" value="1"/>
</dbReference>
<proteinExistence type="predicted"/>
<evidence type="ECO:0008006" key="5">
    <source>
        <dbReference type="Google" id="ProtNLM"/>
    </source>
</evidence>
<keyword evidence="1" id="KW-0175">Coiled coil</keyword>
<reference evidence="3" key="1">
    <citation type="journal article" date="2021" name="Open Biol.">
        <title>Shared evolutionary footprints suggest mitochondrial oxidative damage underlies multiple complex I losses in fungi.</title>
        <authorList>
            <person name="Schikora-Tamarit M.A."/>
            <person name="Marcet-Houben M."/>
            <person name="Nosek J."/>
            <person name="Gabaldon T."/>
        </authorList>
    </citation>
    <scope>NUCLEOTIDE SEQUENCE</scope>
    <source>
        <strain evidence="3">CBS2887</strain>
    </source>
</reference>
<evidence type="ECO:0000313" key="3">
    <source>
        <dbReference type="EMBL" id="KAH3684290.1"/>
    </source>
</evidence>
<evidence type="ECO:0000256" key="1">
    <source>
        <dbReference type="SAM" id="Coils"/>
    </source>
</evidence>
<dbReference type="InterPro" id="IPR058940">
    <property type="entry name" value="mS26_fungi"/>
</dbReference>
<comment type="caution">
    <text evidence="3">The sequence shown here is derived from an EMBL/GenBank/DDBJ whole genome shotgun (WGS) entry which is preliminary data.</text>
</comment>